<protein>
    <submittedName>
        <fullName evidence="1">Uncharacterized protein</fullName>
    </submittedName>
</protein>
<reference evidence="1" key="2">
    <citation type="submission" date="2025-09" db="UniProtKB">
        <authorList>
            <consortium name="EnsemblPlants"/>
        </authorList>
    </citation>
    <scope>IDENTIFICATION</scope>
</reference>
<reference evidence="1" key="1">
    <citation type="submission" date="2021-05" db="EMBL/GenBank/DDBJ databases">
        <authorList>
            <person name="Scholz U."/>
            <person name="Mascher M."/>
            <person name="Fiebig A."/>
        </authorList>
    </citation>
    <scope>NUCLEOTIDE SEQUENCE [LARGE SCALE GENOMIC DNA]</scope>
</reference>
<proteinExistence type="predicted"/>
<keyword evidence="2" id="KW-1185">Reference proteome</keyword>
<dbReference type="EnsemblPlants" id="AVESA.00010b.r2.6AG1021920.1">
    <property type="protein sequence ID" value="AVESA.00010b.r2.6AG1021920.1.CDS.1"/>
    <property type="gene ID" value="AVESA.00010b.r2.6AG1021920"/>
</dbReference>
<sequence length="128" mass="14413">MYSGKGNVMLVSQIEDTIHDLTQGDKTVTTYVGELNRAWADLDHLAPLLLPHPKCVAAVKKWIEDRRVVKFLKGLNIAFEGRRAALMHLTQLPTLEEAIAAMGQEETRLKQIEKVEVVPKAAYYVSNR</sequence>
<evidence type="ECO:0000313" key="2">
    <source>
        <dbReference type="Proteomes" id="UP001732700"/>
    </source>
</evidence>
<organism evidence="1 2">
    <name type="scientific">Avena sativa</name>
    <name type="common">Oat</name>
    <dbReference type="NCBI Taxonomy" id="4498"/>
    <lineage>
        <taxon>Eukaryota</taxon>
        <taxon>Viridiplantae</taxon>
        <taxon>Streptophyta</taxon>
        <taxon>Embryophyta</taxon>
        <taxon>Tracheophyta</taxon>
        <taxon>Spermatophyta</taxon>
        <taxon>Magnoliopsida</taxon>
        <taxon>Liliopsida</taxon>
        <taxon>Poales</taxon>
        <taxon>Poaceae</taxon>
        <taxon>BOP clade</taxon>
        <taxon>Pooideae</taxon>
        <taxon>Poodae</taxon>
        <taxon>Poeae</taxon>
        <taxon>Poeae Chloroplast Group 1 (Aveneae type)</taxon>
        <taxon>Aveninae</taxon>
        <taxon>Avena</taxon>
    </lineage>
</organism>
<accession>A0ACD5YQS8</accession>
<dbReference type="Proteomes" id="UP001732700">
    <property type="component" value="Chromosome 6A"/>
</dbReference>
<name>A0ACD5YQS8_AVESA</name>
<evidence type="ECO:0000313" key="1">
    <source>
        <dbReference type="EnsemblPlants" id="AVESA.00010b.r2.6AG1021920.1.CDS.1"/>
    </source>
</evidence>